<dbReference type="InterPro" id="IPR059206">
    <property type="entry name" value="Sll1717-like"/>
</dbReference>
<accession>A0A8B6IQ93</accession>
<protein>
    <recommendedName>
        <fullName evidence="3">HypX</fullName>
    </recommendedName>
</protein>
<dbReference type="SUPFAM" id="SSF52540">
    <property type="entry name" value="P-loop containing nucleoside triphosphate hydrolases"/>
    <property type="match status" value="1"/>
</dbReference>
<dbReference type="EMBL" id="CAAHGQ010000050">
    <property type="protein sequence ID" value="VGP91479.1"/>
    <property type="molecule type" value="Genomic_DNA"/>
</dbReference>
<evidence type="ECO:0000313" key="1">
    <source>
        <dbReference type="EMBL" id="VGP91479.1"/>
    </source>
</evidence>
<name>A0A8B6IQ93_9ENTR</name>
<evidence type="ECO:0000313" key="2">
    <source>
        <dbReference type="Proteomes" id="UP000328848"/>
    </source>
</evidence>
<evidence type="ECO:0008006" key="3">
    <source>
        <dbReference type="Google" id="ProtNLM"/>
    </source>
</evidence>
<dbReference type="Proteomes" id="UP000328848">
    <property type="component" value="Unassembled WGS sequence"/>
</dbReference>
<comment type="caution">
    <text evidence="1">The sequence shown here is derived from an EMBL/GenBank/DDBJ whole genome shotgun (WGS) entry which is preliminary data.</text>
</comment>
<sequence>MKGNVLGDIRAEHDERMLEASFWQTTDYKALLESYDRCIVVGRRGTGKSALVHMLSKHWKAKPKTYVMTISPIEEQIIGLRDVVSLFGENYLHIKAGSKLAWRYAIYMEILSEIANHYKMKNDLDYKSVEKHLLSWGPKKQNISSKIRKKLLSILDMGKDVKPSTRISDLSDEFELDLLEEVISEAIDKSKNQFVIFADRLDEGYTPDDLGVAIVDGFIQSVIDIKQNLQEKVIAFAFVRDNIHRAISKMDPDFTRNIEGQILRLHWDEYNLFNLVCNRMRVAFGSTIENNTRVWNAYTANELQSNTGFKETLKLTLYRPRDILVLLNDAFLRAATHARSKIVIEDIKATANTISQNRLNDLLKEYENVFPALDIFTSLFSNSKSDFSISEASEVINQAFEIKEINNKLKLQDLLLFEDPVQVIKRLYSVGFFGLYNQQSSSFIFCHDGKEPDKDFTSSSRLLIHPCYWLALGVHESEITSDAADDIHDEYDIEVSSVAVEQRKQRIGSMIQELNNIPEGMEGAVDFEAWALKAIKILFATNLTNIELHPNKNGLQQRDIIATNLAESTVWNRILTDYGSRQVIFEIKNYKDLGATEYRQVNSYLYKHYGRLAFIINRDHTENLEKHKELMWVKELYDNNDKLVIKLPSKFLERHLSKMRSPQKHDEVNKQLSKLLDQYIRVYLNNKCKLNFI</sequence>
<dbReference type="NCBIfam" id="NF047389">
    <property type="entry name" value="ATPase_Sll1717"/>
    <property type="match status" value="1"/>
</dbReference>
<dbReference type="RefSeq" id="WP_136035053.1">
    <property type="nucleotide sequence ID" value="NZ_CAAHGQ010000050.1"/>
</dbReference>
<dbReference type="InterPro" id="IPR027417">
    <property type="entry name" value="P-loop_NTPase"/>
</dbReference>
<reference evidence="1 2" key="1">
    <citation type="submission" date="2019-04" db="EMBL/GenBank/DDBJ databases">
        <authorList>
            <person name="Brisse S."/>
            <person name="Rodrigues C."/>
        </authorList>
    </citation>
    <scope>NUCLEOTIDE SEQUENCE [LARGE SCALE GENOMIC DNA]</scope>
    <source>
        <strain evidence="1">SB5857</strain>
    </source>
</reference>
<proteinExistence type="predicted"/>
<gene>
    <name evidence="1" type="ORF">SB5857_02288</name>
</gene>
<organism evidence="1 2">
    <name type="scientific">Klebsiella africana</name>
    <dbReference type="NCBI Taxonomy" id="2489010"/>
    <lineage>
        <taxon>Bacteria</taxon>
        <taxon>Pseudomonadati</taxon>
        <taxon>Pseudomonadota</taxon>
        <taxon>Gammaproteobacteria</taxon>
        <taxon>Enterobacterales</taxon>
        <taxon>Enterobacteriaceae</taxon>
        <taxon>Klebsiella/Raoultella group</taxon>
        <taxon>Klebsiella</taxon>
    </lineage>
</organism>
<dbReference type="AlphaFoldDB" id="A0A8B6IQ93"/>